<evidence type="ECO:0000259" key="9">
    <source>
        <dbReference type="PROSITE" id="PS50893"/>
    </source>
</evidence>
<feature type="transmembrane region" description="Helical" evidence="8">
    <location>
        <begin position="244"/>
        <end position="265"/>
    </location>
</feature>
<feature type="domain" description="ABC transmembrane type-1" evidence="10">
    <location>
        <begin position="22"/>
        <end position="303"/>
    </location>
</feature>
<name>A0ABT0JYA7_9ACTN</name>
<dbReference type="EMBL" id="JALKFT010000010">
    <property type="protein sequence ID" value="MCK9876527.1"/>
    <property type="molecule type" value="Genomic_DNA"/>
</dbReference>
<dbReference type="PROSITE" id="PS00211">
    <property type="entry name" value="ABC_TRANSPORTER_1"/>
    <property type="match status" value="1"/>
</dbReference>
<feature type="transmembrane region" description="Helical" evidence="8">
    <location>
        <begin position="159"/>
        <end position="178"/>
    </location>
</feature>
<keyword evidence="4 11" id="KW-0067">ATP-binding</keyword>
<feature type="domain" description="ABC transporter" evidence="9">
    <location>
        <begin position="351"/>
        <end position="585"/>
    </location>
</feature>
<dbReference type="SMART" id="SM00382">
    <property type="entry name" value="AAA"/>
    <property type="match status" value="1"/>
</dbReference>
<feature type="compositionally biased region" description="Low complexity" evidence="7">
    <location>
        <begin position="326"/>
        <end position="343"/>
    </location>
</feature>
<evidence type="ECO:0000256" key="2">
    <source>
        <dbReference type="ARBA" id="ARBA00022692"/>
    </source>
</evidence>
<dbReference type="InterPro" id="IPR011527">
    <property type="entry name" value="ABC1_TM_dom"/>
</dbReference>
<protein>
    <submittedName>
        <fullName evidence="11">ABC transporter ATP-binding protein/permease</fullName>
    </submittedName>
</protein>
<sequence>MRGGPGLALVTAAVGRQPRLLAAGISAGLLWTGTKLAAPLLVARTIDAGVLGGDSGQLWLGVALFTGLAVVGAGFAGLRRYFGQSLAFVVEADLRDRLLARMVRLPAAYHDRYPSGVLLARVTTDLQQVQQPLINIPIMVSNVAMLVGTAILLAWIDPVLAVVALAPAVAVFAVAVRFTRQLGPRALALQSELGVLAGIVEESIAGVRTTKGLGTEDDERRRVRDQAGQVQRAALRLSSVRATYLPLVELLPAFGLVGVLWIGGLRVAHGALTVGELVQFSYFGLIIVGPLRIAGMTASQLKRSAVSARLIAAVLDEQPEPTAIEPTASAGSPATTASAAPPAGSGGGLEVRFEGVTFGYAPERHVLRELDLVVPAGTCVAVVGATGSGKTTLAALVPRFYDVDAGRIHVGGRDVRDWSLTELRAQLGLGFEDAFLFSGTIRDNLRFGAPTADDDQLRAAVRLAGAQDVVAGRPGGCDAPVGERGLGLSGGQRQRLSLARALVTDPPVLLLDSPTSAVDPAKEAEIVASLATVIRGRTTILIAHRPAVIALADQVVLLEGGRVAATGTHQELLASSPYYRQVLATQPDGPVSPDGPAGPDGPDPEAPARRDALVTP</sequence>
<evidence type="ECO:0000256" key="5">
    <source>
        <dbReference type="ARBA" id="ARBA00022989"/>
    </source>
</evidence>
<evidence type="ECO:0000313" key="12">
    <source>
        <dbReference type="Proteomes" id="UP001201873"/>
    </source>
</evidence>
<feature type="transmembrane region" description="Helical" evidence="8">
    <location>
        <begin position="133"/>
        <end position="153"/>
    </location>
</feature>
<proteinExistence type="predicted"/>
<feature type="region of interest" description="Disordered" evidence="7">
    <location>
        <begin position="323"/>
        <end position="346"/>
    </location>
</feature>
<dbReference type="SUPFAM" id="SSF90123">
    <property type="entry name" value="ABC transporter transmembrane region"/>
    <property type="match status" value="1"/>
</dbReference>
<dbReference type="InterPro" id="IPR003593">
    <property type="entry name" value="AAA+_ATPase"/>
</dbReference>
<keyword evidence="5 8" id="KW-1133">Transmembrane helix</keyword>
<accession>A0ABT0JYA7</accession>
<dbReference type="InterPro" id="IPR017871">
    <property type="entry name" value="ABC_transporter-like_CS"/>
</dbReference>
<dbReference type="Gene3D" id="3.40.50.300">
    <property type="entry name" value="P-loop containing nucleotide triphosphate hydrolases"/>
    <property type="match status" value="1"/>
</dbReference>
<dbReference type="RefSeq" id="WP_248824774.1">
    <property type="nucleotide sequence ID" value="NZ_JALKFT010000010.1"/>
</dbReference>
<comment type="subcellular location">
    <subcellularLocation>
        <location evidence="1">Cell membrane</location>
        <topology evidence="1">Multi-pass membrane protein</topology>
    </subcellularLocation>
</comment>
<evidence type="ECO:0000313" key="11">
    <source>
        <dbReference type="EMBL" id="MCK9876527.1"/>
    </source>
</evidence>
<evidence type="ECO:0000256" key="6">
    <source>
        <dbReference type="ARBA" id="ARBA00023136"/>
    </source>
</evidence>
<evidence type="ECO:0000259" key="10">
    <source>
        <dbReference type="PROSITE" id="PS50929"/>
    </source>
</evidence>
<organism evidence="11 12">
    <name type="scientific">Frankia umida</name>
    <dbReference type="NCBI Taxonomy" id="573489"/>
    <lineage>
        <taxon>Bacteria</taxon>
        <taxon>Bacillati</taxon>
        <taxon>Actinomycetota</taxon>
        <taxon>Actinomycetes</taxon>
        <taxon>Frankiales</taxon>
        <taxon>Frankiaceae</taxon>
        <taxon>Frankia</taxon>
    </lineage>
</organism>
<evidence type="ECO:0000256" key="7">
    <source>
        <dbReference type="SAM" id="MobiDB-lite"/>
    </source>
</evidence>
<dbReference type="InterPro" id="IPR039421">
    <property type="entry name" value="Type_1_exporter"/>
</dbReference>
<dbReference type="Pfam" id="PF00664">
    <property type="entry name" value="ABC_membrane"/>
    <property type="match status" value="1"/>
</dbReference>
<keyword evidence="12" id="KW-1185">Reference proteome</keyword>
<dbReference type="InterPro" id="IPR036640">
    <property type="entry name" value="ABC1_TM_sf"/>
</dbReference>
<keyword evidence="6 8" id="KW-0472">Membrane</keyword>
<keyword evidence="3" id="KW-0547">Nucleotide-binding</keyword>
<dbReference type="SUPFAM" id="SSF52540">
    <property type="entry name" value="P-loop containing nucleoside triphosphate hydrolases"/>
    <property type="match status" value="1"/>
</dbReference>
<dbReference type="PROSITE" id="PS50893">
    <property type="entry name" value="ABC_TRANSPORTER_2"/>
    <property type="match status" value="1"/>
</dbReference>
<dbReference type="GO" id="GO:0005524">
    <property type="term" value="F:ATP binding"/>
    <property type="evidence" value="ECO:0007669"/>
    <property type="project" value="UniProtKB-KW"/>
</dbReference>
<dbReference type="PANTHER" id="PTHR24221">
    <property type="entry name" value="ATP-BINDING CASSETTE SUB-FAMILY B"/>
    <property type="match status" value="1"/>
</dbReference>
<feature type="compositionally biased region" description="Low complexity" evidence="7">
    <location>
        <begin position="587"/>
        <end position="597"/>
    </location>
</feature>
<dbReference type="PANTHER" id="PTHR24221:SF654">
    <property type="entry name" value="ATP-BINDING CASSETTE SUB-FAMILY B MEMBER 6"/>
    <property type="match status" value="1"/>
</dbReference>
<reference evidence="11 12" key="1">
    <citation type="submission" date="2022-04" db="EMBL/GenBank/DDBJ databases">
        <title>Genome diversity in the genus Frankia.</title>
        <authorList>
            <person name="Carlos-Shanley C."/>
            <person name="Hahn D."/>
        </authorList>
    </citation>
    <scope>NUCLEOTIDE SEQUENCE [LARGE SCALE GENOMIC DNA]</scope>
    <source>
        <strain evidence="11 12">Ag45/Mut15</strain>
    </source>
</reference>
<dbReference type="InterPro" id="IPR003439">
    <property type="entry name" value="ABC_transporter-like_ATP-bd"/>
</dbReference>
<evidence type="ECO:0000256" key="3">
    <source>
        <dbReference type="ARBA" id="ARBA00022741"/>
    </source>
</evidence>
<evidence type="ECO:0000256" key="8">
    <source>
        <dbReference type="SAM" id="Phobius"/>
    </source>
</evidence>
<dbReference type="Proteomes" id="UP001201873">
    <property type="component" value="Unassembled WGS sequence"/>
</dbReference>
<evidence type="ECO:0000256" key="4">
    <source>
        <dbReference type="ARBA" id="ARBA00022840"/>
    </source>
</evidence>
<gene>
    <name evidence="11" type="ORF">MXD59_12200</name>
</gene>
<keyword evidence="2 8" id="KW-0812">Transmembrane</keyword>
<dbReference type="InterPro" id="IPR027417">
    <property type="entry name" value="P-loop_NTPase"/>
</dbReference>
<comment type="caution">
    <text evidence="11">The sequence shown here is derived from an EMBL/GenBank/DDBJ whole genome shotgun (WGS) entry which is preliminary data.</text>
</comment>
<evidence type="ECO:0000256" key="1">
    <source>
        <dbReference type="ARBA" id="ARBA00004651"/>
    </source>
</evidence>
<feature type="transmembrane region" description="Helical" evidence="8">
    <location>
        <begin position="58"/>
        <end position="78"/>
    </location>
</feature>
<feature type="compositionally biased region" description="Basic and acidic residues" evidence="7">
    <location>
        <begin position="606"/>
        <end position="616"/>
    </location>
</feature>
<feature type="region of interest" description="Disordered" evidence="7">
    <location>
        <begin position="583"/>
        <end position="616"/>
    </location>
</feature>
<dbReference type="Gene3D" id="1.20.1560.10">
    <property type="entry name" value="ABC transporter type 1, transmembrane domain"/>
    <property type="match status" value="1"/>
</dbReference>
<dbReference type="PROSITE" id="PS50929">
    <property type="entry name" value="ABC_TM1F"/>
    <property type="match status" value="1"/>
</dbReference>
<dbReference type="Pfam" id="PF00005">
    <property type="entry name" value="ABC_tran"/>
    <property type="match status" value="1"/>
</dbReference>